<organism evidence="2 3">
    <name type="scientific">Meganyctiphanes norvegica</name>
    <name type="common">Northern krill</name>
    <name type="synonym">Thysanopoda norvegica</name>
    <dbReference type="NCBI Taxonomy" id="48144"/>
    <lineage>
        <taxon>Eukaryota</taxon>
        <taxon>Metazoa</taxon>
        <taxon>Ecdysozoa</taxon>
        <taxon>Arthropoda</taxon>
        <taxon>Crustacea</taxon>
        <taxon>Multicrustacea</taxon>
        <taxon>Malacostraca</taxon>
        <taxon>Eumalacostraca</taxon>
        <taxon>Eucarida</taxon>
        <taxon>Euphausiacea</taxon>
        <taxon>Euphausiidae</taxon>
        <taxon>Meganyctiphanes</taxon>
    </lineage>
</organism>
<proteinExistence type="inferred from homology"/>
<protein>
    <recommendedName>
        <fullName evidence="4">CDK5 regulatory subunit-associated protein 3</fullName>
    </recommendedName>
</protein>
<dbReference type="Proteomes" id="UP001497623">
    <property type="component" value="Unassembled WGS sequence"/>
</dbReference>
<dbReference type="GO" id="GO:0007346">
    <property type="term" value="P:regulation of mitotic cell cycle"/>
    <property type="evidence" value="ECO:0007669"/>
    <property type="project" value="TreeGrafter"/>
</dbReference>
<dbReference type="AlphaFoldDB" id="A0AAV2QR32"/>
<evidence type="ECO:0000313" key="2">
    <source>
        <dbReference type="EMBL" id="CAL4093140.1"/>
    </source>
</evidence>
<evidence type="ECO:0000256" key="1">
    <source>
        <dbReference type="ARBA" id="ARBA00007478"/>
    </source>
</evidence>
<sequence length="517" mass="58899">MGDQSMPIDIHTGKLVDWLISRRHVNRDWPDHVQNVREKINNAIQDMPEHPEIIKLLSGTYINYFHCLKIVDILKETEKDSKNILGWYGSQRMKDWQEIHRMYEKDNIYLVEAAQLLVRNVSFEVPAIKRQMQKCQQIQEECDRKEISCNKNAAGAKEKYYDFCKQIGIPGEKVKHELVDLLKDLPEEFSNLVKRAQELENARQLYLDFIEFTLQDSKTTCLPLLKFVMEHGNVTTYEWIYGEAPIRTEEPQMEFNLEDENNTKEDQIDFGDEGVEIDFGVTDAVDFSSVDTGGADLEIGDIDWGNLTTEDTGAAIDWGVGDSDGDIATVDIVLEESGVEGGVARGAEALSILHNSKTRNQFIDELMELECFLMQRISELGSEGSVLSLNQFSGAPQSVQYHNKEIVSTMLDLVRFIIADFTSTKMQHLYLISDSSRYVDRLSESLRAKKSVSEKLLSSVSNIQSRKLSAQDECLGLAPKLQLIIERTKELQTSIQEHISKKYKNRPVNLMGGINTL</sequence>
<accession>A0AAV2QR32</accession>
<reference evidence="2 3" key="1">
    <citation type="submission" date="2024-05" db="EMBL/GenBank/DDBJ databases">
        <authorList>
            <person name="Wallberg A."/>
        </authorList>
    </citation>
    <scope>NUCLEOTIDE SEQUENCE [LARGE SCALE GENOMIC DNA]</scope>
</reference>
<dbReference type="GO" id="GO:0012505">
    <property type="term" value="C:endomembrane system"/>
    <property type="evidence" value="ECO:0007669"/>
    <property type="project" value="TreeGrafter"/>
</dbReference>
<dbReference type="EMBL" id="CAXKWB010008948">
    <property type="protein sequence ID" value="CAL4093140.1"/>
    <property type="molecule type" value="Genomic_DNA"/>
</dbReference>
<comment type="similarity">
    <text evidence="1">Belongs to the CDK5RAP3 family.</text>
</comment>
<dbReference type="InterPro" id="IPR008491">
    <property type="entry name" value="CDK5RAP3"/>
</dbReference>
<dbReference type="PANTHER" id="PTHR14894:SF0">
    <property type="entry name" value="CDK5 REGULATORY SUBUNIT-ASSOCIATED PROTEIN 3"/>
    <property type="match status" value="1"/>
</dbReference>
<keyword evidence="3" id="KW-1185">Reference proteome</keyword>
<dbReference type="Pfam" id="PF05600">
    <property type="entry name" value="CDK5RAP3"/>
    <property type="match status" value="1"/>
</dbReference>
<gene>
    <name evidence="2" type="ORF">MNOR_LOCUS14733</name>
</gene>
<dbReference type="PANTHER" id="PTHR14894">
    <property type="entry name" value="CDK5 REGULATORY SUBUNIT-ASSOCIATED PROTEIN 3"/>
    <property type="match status" value="1"/>
</dbReference>
<name>A0AAV2QR32_MEGNR</name>
<comment type="caution">
    <text evidence="2">The sequence shown here is derived from an EMBL/GenBank/DDBJ whole genome shotgun (WGS) entry which is preliminary data.</text>
</comment>
<evidence type="ECO:0008006" key="4">
    <source>
        <dbReference type="Google" id="ProtNLM"/>
    </source>
</evidence>
<evidence type="ECO:0000313" key="3">
    <source>
        <dbReference type="Proteomes" id="UP001497623"/>
    </source>
</evidence>